<organism evidence="10 11">
    <name type="scientific">Apiotrichum porosum</name>
    <dbReference type="NCBI Taxonomy" id="105984"/>
    <lineage>
        <taxon>Eukaryota</taxon>
        <taxon>Fungi</taxon>
        <taxon>Dikarya</taxon>
        <taxon>Basidiomycota</taxon>
        <taxon>Agaricomycotina</taxon>
        <taxon>Tremellomycetes</taxon>
        <taxon>Trichosporonales</taxon>
        <taxon>Trichosporonaceae</taxon>
        <taxon>Apiotrichum</taxon>
    </lineage>
</organism>
<sequence>MPTPDQCIKILRSTHDLPCQDELNRKWKPNSEFYKVFILELWSLKEFNFVTATDDQLRLAYATTILAESVFMDIYNCYIKHATAQANPKLLVMHRLFRCPEPGCGTSWVSLSSFKRHYARDAHITGFHDDVRAFYSCDWLGGDGESYDPVDHIKGQLKCHVKSMHKNEHNFYCWEDDCHRGFQKEYFREKHFFVDHAGIPVEDIHREFEREMCASTYDTSSGLKEHEKAAHMAHEHVCSYCDSGFPTCAKLRRHLSIHERSHSVYCLVETFMIPFDSVMNRTRHINEWYTAVLIPRMPTRPIIPQ</sequence>
<dbReference type="GO" id="GO:0005634">
    <property type="term" value="C:nucleus"/>
    <property type="evidence" value="ECO:0007669"/>
    <property type="project" value="UniProtKB-SubCell"/>
</dbReference>
<dbReference type="SUPFAM" id="SSF57667">
    <property type="entry name" value="beta-beta-alpha zinc fingers"/>
    <property type="match status" value="1"/>
</dbReference>
<evidence type="ECO:0000256" key="7">
    <source>
        <dbReference type="ARBA" id="ARBA00023242"/>
    </source>
</evidence>
<gene>
    <name evidence="10" type="ORF">EHS24_006396</name>
</gene>
<dbReference type="GO" id="GO:0008270">
    <property type="term" value="F:zinc ion binding"/>
    <property type="evidence" value="ECO:0007669"/>
    <property type="project" value="UniProtKB-KW"/>
</dbReference>
<dbReference type="AlphaFoldDB" id="A0A427Y125"/>
<protein>
    <recommendedName>
        <fullName evidence="9">C2H2-type domain-containing protein</fullName>
    </recommendedName>
</protein>
<evidence type="ECO:0000256" key="8">
    <source>
        <dbReference type="PROSITE-ProRule" id="PRU00042"/>
    </source>
</evidence>
<dbReference type="GeneID" id="39590939"/>
<dbReference type="PROSITE" id="PS00028">
    <property type="entry name" value="ZINC_FINGER_C2H2_1"/>
    <property type="match status" value="3"/>
</dbReference>
<keyword evidence="5" id="KW-0805">Transcription regulation</keyword>
<feature type="domain" description="C2H2-type" evidence="9">
    <location>
        <begin position="236"/>
        <end position="263"/>
    </location>
</feature>
<dbReference type="EMBL" id="RSCE01000003">
    <property type="protein sequence ID" value="RSH84864.1"/>
    <property type="molecule type" value="Genomic_DNA"/>
</dbReference>
<dbReference type="RefSeq" id="XP_028478312.1">
    <property type="nucleotide sequence ID" value="XM_028621860.1"/>
</dbReference>
<evidence type="ECO:0000256" key="2">
    <source>
        <dbReference type="ARBA" id="ARBA00022723"/>
    </source>
</evidence>
<evidence type="ECO:0000313" key="10">
    <source>
        <dbReference type="EMBL" id="RSH84864.1"/>
    </source>
</evidence>
<dbReference type="GO" id="GO:0006357">
    <property type="term" value="P:regulation of transcription by RNA polymerase II"/>
    <property type="evidence" value="ECO:0007669"/>
    <property type="project" value="TreeGrafter"/>
</dbReference>
<evidence type="ECO:0000256" key="6">
    <source>
        <dbReference type="ARBA" id="ARBA00023163"/>
    </source>
</evidence>
<evidence type="ECO:0000256" key="5">
    <source>
        <dbReference type="ARBA" id="ARBA00023015"/>
    </source>
</evidence>
<dbReference type="InterPro" id="IPR036236">
    <property type="entry name" value="Znf_C2H2_sf"/>
</dbReference>
<keyword evidence="7" id="KW-0539">Nucleus</keyword>
<evidence type="ECO:0000256" key="4">
    <source>
        <dbReference type="ARBA" id="ARBA00022833"/>
    </source>
</evidence>
<keyword evidence="11" id="KW-1185">Reference proteome</keyword>
<evidence type="ECO:0000256" key="1">
    <source>
        <dbReference type="ARBA" id="ARBA00004123"/>
    </source>
</evidence>
<dbReference type="PROSITE" id="PS50157">
    <property type="entry name" value="ZINC_FINGER_C2H2_2"/>
    <property type="match status" value="1"/>
</dbReference>
<dbReference type="PANTHER" id="PTHR46179:SF13">
    <property type="entry name" value="C2H2-TYPE DOMAIN-CONTAINING PROTEIN"/>
    <property type="match status" value="1"/>
</dbReference>
<evidence type="ECO:0000259" key="9">
    <source>
        <dbReference type="PROSITE" id="PS50157"/>
    </source>
</evidence>
<evidence type="ECO:0000256" key="3">
    <source>
        <dbReference type="ARBA" id="ARBA00022771"/>
    </source>
</evidence>
<reference evidence="10 11" key="1">
    <citation type="submission" date="2018-11" db="EMBL/GenBank/DDBJ databases">
        <title>Genome sequence of Apiotrichum porosum DSM 27194.</title>
        <authorList>
            <person name="Aliyu H."/>
            <person name="Gorte O."/>
            <person name="Ochsenreither K."/>
        </authorList>
    </citation>
    <scope>NUCLEOTIDE SEQUENCE [LARGE SCALE GENOMIC DNA]</scope>
    <source>
        <strain evidence="10 11">DSM 27194</strain>
    </source>
</reference>
<dbReference type="Proteomes" id="UP000279236">
    <property type="component" value="Unassembled WGS sequence"/>
</dbReference>
<keyword evidence="4" id="KW-0862">Zinc</keyword>
<dbReference type="InterPro" id="IPR051061">
    <property type="entry name" value="Zinc_finger_trans_reg"/>
</dbReference>
<dbReference type="STRING" id="105984.A0A427Y125"/>
<keyword evidence="3 8" id="KW-0863">Zinc-finger</keyword>
<proteinExistence type="predicted"/>
<name>A0A427Y125_9TREE</name>
<evidence type="ECO:0000313" key="11">
    <source>
        <dbReference type="Proteomes" id="UP000279236"/>
    </source>
</evidence>
<dbReference type="SMART" id="SM00355">
    <property type="entry name" value="ZnF_C2H2"/>
    <property type="match status" value="4"/>
</dbReference>
<comment type="subcellular location">
    <subcellularLocation>
        <location evidence="1">Nucleus</location>
    </subcellularLocation>
</comment>
<dbReference type="InterPro" id="IPR013087">
    <property type="entry name" value="Znf_C2H2_type"/>
</dbReference>
<accession>A0A427Y125</accession>
<keyword evidence="6" id="KW-0804">Transcription</keyword>
<keyword evidence="2" id="KW-0479">Metal-binding</keyword>
<dbReference type="Gene3D" id="3.30.160.60">
    <property type="entry name" value="Classic Zinc Finger"/>
    <property type="match status" value="1"/>
</dbReference>
<dbReference type="PANTHER" id="PTHR46179">
    <property type="entry name" value="ZINC FINGER PROTEIN"/>
    <property type="match status" value="1"/>
</dbReference>
<comment type="caution">
    <text evidence="10">The sequence shown here is derived from an EMBL/GenBank/DDBJ whole genome shotgun (WGS) entry which is preliminary data.</text>
</comment>